<sequence length="240" mass="28135">MTKQQNKPKQKYTKNQITDGWFKVLKTNPDFFRGRFNSWVQTFFLGTFICIGAAVVSIIALSKDDIQNRSDVGLLIFILAFSILAGLLMLNFFVSSILVWIASRTIDNEQRESKNKKNIKYWVISTFRKYPTRYLDLLEEPKIDELYFQQHELEKNAPVEKSIQDYIEEKKDNPEVSQQNAFSFIKTEKNANPEDSQLSVENAVELKTADEIHAEEQNNKINQMNNKNYLETYENLRNRN</sequence>
<gene>
    <name evidence="2" type="ORF">NCTC10184_00388</name>
</gene>
<keyword evidence="1" id="KW-0472">Membrane</keyword>
<dbReference type="Proteomes" id="UP000290876">
    <property type="component" value="Chromosome"/>
</dbReference>
<evidence type="ECO:0000313" key="3">
    <source>
        <dbReference type="Proteomes" id="UP000290876"/>
    </source>
</evidence>
<dbReference type="RefSeq" id="WP_129623007.1">
    <property type="nucleotide sequence ID" value="NZ_LR215043.1"/>
</dbReference>
<keyword evidence="1" id="KW-1133">Transmembrane helix</keyword>
<keyword evidence="3" id="KW-1185">Reference proteome</keyword>
<proteinExistence type="predicted"/>
<keyword evidence="1" id="KW-0812">Transmembrane</keyword>
<protein>
    <submittedName>
        <fullName evidence="2">Uncharacterized protein</fullName>
    </submittedName>
</protein>
<accession>A0A449BAC9</accession>
<evidence type="ECO:0000256" key="1">
    <source>
        <dbReference type="SAM" id="Phobius"/>
    </source>
</evidence>
<organism evidence="2 3">
    <name type="scientific">Mycoplasmopsis columbinasalis</name>
    <dbReference type="NCBI Taxonomy" id="114880"/>
    <lineage>
        <taxon>Bacteria</taxon>
        <taxon>Bacillati</taxon>
        <taxon>Mycoplasmatota</taxon>
        <taxon>Mycoplasmoidales</taxon>
        <taxon>Metamycoplasmataceae</taxon>
        <taxon>Mycoplasmopsis</taxon>
    </lineage>
</organism>
<dbReference type="EMBL" id="LR215043">
    <property type="protein sequence ID" value="VEU78161.1"/>
    <property type="molecule type" value="Genomic_DNA"/>
</dbReference>
<name>A0A449BAC9_9BACT</name>
<feature type="transmembrane region" description="Helical" evidence="1">
    <location>
        <begin position="43"/>
        <end position="62"/>
    </location>
</feature>
<feature type="transmembrane region" description="Helical" evidence="1">
    <location>
        <begin position="74"/>
        <end position="101"/>
    </location>
</feature>
<dbReference type="OrthoDB" id="401430at2"/>
<dbReference type="AlphaFoldDB" id="A0A449BAC9"/>
<reference evidence="2 3" key="1">
    <citation type="submission" date="2019-01" db="EMBL/GenBank/DDBJ databases">
        <authorList>
            <consortium name="Pathogen Informatics"/>
        </authorList>
    </citation>
    <scope>NUCLEOTIDE SEQUENCE [LARGE SCALE GENOMIC DNA]</scope>
    <source>
        <strain evidence="2 3">NCTC10184</strain>
    </source>
</reference>
<evidence type="ECO:0000313" key="2">
    <source>
        <dbReference type="EMBL" id="VEU78161.1"/>
    </source>
</evidence>
<dbReference type="KEGG" id="mcob:NCTC10184_00388"/>